<gene>
    <name evidence="1" type="ORF">FS935_18175</name>
</gene>
<comment type="caution">
    <text evidence="1">The sequence shown here is derived from an EMBL/GenBank/DDBJ whole genome shotgun (WGS) entry which is preliminary data.</text>
</comment>
<dbReference type="Proteomes" id="UP000321363">
    <property type="component" value="Unassembled WGS sequence"/>
</dbReference>
<accession>A0A5C6VK89</accession>
<proteinExistence type="predicted"/>
<evidence type="ECO:0000313" key="1">
    <source>
        <dbReference type="EMBL" id="TXC85982.1"/>
    </source>
</evidence>
<keyword evidence="2" id="KW-1185">Reference proteome</keyword>
<reference evidence="1 2" key="1">
    <citation type="journal article" date="2005" name="Int. J. Syst. Evol. Microbiol.">
        <title>Bacillus litoralis sp. nov., isolated from a tidal flat of the Yellow Sea in Korea.</title>
        <authorList>
            <person name="Yoon J.H."/>
            <person name="Oh T.K."/>
        </authorList>
    </citation>
    <scope>NUCLEOTIDE SEQUENCE [LARGE SCALE GENOMIC DNA]</scope>
    <source>
        <strain evidence="1 2">SW-211</strain>
    </source>
</reference>
<dbReference type="EMBL" id="VOQF01000013">
    <property type="protein sequence ID" value="TXC85982.1"/>
    <property type="molecule type" value="Genomic_DNA"/>
</dbReference>
<dbReference type="RefSeq" id="WP_146950072.1">
    <property type="nucleotide sequence ID" value="NZ_VOQF01000013.1"/>
</dbReference>
<name>A0A5C6VK89_9BACI</name>
<organism evidence="1 2">
    <name type="scientific">Metabacillus litoralis</name>
    <dbReference type="NCBI Taxonomy" id="152268"/>
    <lineage>
        <taxon>Bacteria</taxon>
        <taxon>Bacillati</taxon>
        <taxon>Bacillota</taxon>
        <taxon>Bacilli</taxon>
        <taxon>Bacillales</taxon>
        <taxon>Bacillaceae</taxon>
        <taxon>Metabacillus</taxon>
    </lineage>
</organism>
<dbReference type="AlphaFoldDB" id="A0A5C6VK89"/>
<dbReference type="Gene3D" id="2.60.40.790">
    <property type="match status" value="1"/>
</dbReference>
<dbReference type="InterPro" id="IPR008978">
    <property type="entry name" value="HSP20-like_chaperone"/>
</dbReference>
<evidence type="ECO:0000313" key="2">
    <source>
        <dbReference type="Proteomes" id="UP000321363"/>
    </source>
</evidence>
<sequence>MNPMDFFNNKNGFPFQEALSQPHVNPESLQGIKNMVKQYQTILNDDFWGEINGLRKHKIKKEPVLPIELWENVEHIYLLIVCPGLPDLQHAHILFQNDQECTLKIKTNSLMPANDVALLSTELPQQYVEREISIGKSVNTSDYSSSYEDGLLTYKFQKAKNTIDIPIDF</sequence>
<evidence type="ECO:0008006" key="3">
    <source>
        <dbReference type="Google" id="ProtNLM"/>
    </source>
</evidence>
<protein>
    <recommendedName>
        <fullName evidence="3">SHSP domain-containing protein</fullName>
    </recommendedName>
</protein>
<dbReference type="OrthoDB" id="1806521at2"/>